<evidence type="ECO:0000313" key="6">
    <source>
        <dbReference type="EMBL" id="KKN36197.1"/>
    </source>
</evidence>
<dbReference type="PANTHER" id="PTHR13693">
    <property type="entry name" value="CLASS II AMINOTRANSFERASE/8-AMINO-7-OXONONANOATE SYNTHASE"/>
    <property type="match status" value="1"/>
</dbReference>
<keyword evidence="4" id="KW-0663">Pyridoxal phosphate</keyword>
<keyword evidence="3" id="KW-0808">Transferase</keyword>
<dbReference type="AlphaFoldDB" id="A0A0F9QGR9"/>
<evidence type="ECO:0000256" key="1">
    <source>
        <dbReference type="ARBA" id="ARBA00001933"/>
    </source>
</evidence>
<evidence type="ECO:0000256" key="2">
    <source>
        <dbReference type="ARBA" id="ARBA00010008"/>
    </source>
</evidence>
<dbReference type="GO" id="GO:0016740">
    <property type="term" value="F:transferase activity"/>
    <property type="evidence" value="ECO:0007669"/>
    <property type="project" value="UniProtKB-KW"/>
</dbReference>
<dbReference type="PROSITE" id="PS00599">
    <property type="entry name" value="AA_TRANSFER_CLASS_2"/>
    <property type="match status" value="1"/>
</dbReference>
<dbReference type="InterPro" id="IPR001917">
    <property type="entry name" value="Aminotrans_II_pyridoxalP_BS"/>
</dbReference>
<comment type="similarity">
    <text evidence="2">Belongs to the class-II pyridoxal-phosphate-dependent aminotransferase family. BioF subfamily.</text>
</comment>
<dbReference type="InterPro" id="IPR015422">
    <property type="entry name" value="PyrdxlP-dep_Trfase_small"/>
</dbReference>
<name>A0A0F9QGR9_9ZZZZ</name>
<dbReference type="Gene3D" id="3.90.1150.10">
    <property type="entry name" value="Aspartate Aminotransferase, domain 1"/>
    <property type="match status" value="1"/>
</dbReference>
<dbReference type="SUPFAM" id="SSF53383">
    <property type="entry name" value="PLP-dependent transferases"/>
    <property type="match status" value="1"/>
</dbReference>
<protein>
    <recommendedName>
        <fullName evidence="5">Aminotransferase class I/classII large domain-containing protein</fullName>
    </recommendedName>
</protein>
<dbReference type="EMBL" id="LAZR01001982">
    <property type="protein sequence ID" value="KKN36197.1"/>
    <property type="molecule type" value="Genomic_DNA"/>
</dbReference>
<dbReference type="GO" id="GO:0009102">
    <property type="term" value="P:biotin biosynthetic process"/>
    <property type="evidence" value="ECO:0007669"/>
    <property type="project" value="TreeGrafter"/>
</dbReference>
<evidence type="ECO:0000256" key="3">
    <source>
        <dbReference type="ARBA" id="ARBA00022679"/>
    </source>
</evidence>
<dbReference type="InterPro" id="IPR015421">
    <property type="entry name" value="PyrdxlP-dep_Trfase_major"/>
</dbReference>
<accession>A0A0F9QGR9</accession>
<dbReference type="GO" id="GO:0030170">
    <property type="term" value="F:pyridoxal phosphate binding"/>
    <property type="evidence" value="ECO:0007669"/>
    <property type="project" value="InterPro"/>
</dbReference>
<evidence type="ECO:0000259" key="5">
    <source>
        <dbReference type="Pfam" id="PF00155"/>
    </source>
</evidence>
<organism evidence="6">
    <name type="scientific">marine sediment metagenome</name>
    <dbReference type="NCBI Taxonomy" id="412755"/>
    <lineage>
        <taxon>unclassified sequences</taxon>
        <taxon>metagenomes</taxon>
        <taxon>ecological metagenomes</taxon>
    </lineage>
</organism>
<dbReference type="InterPro" id="IPR050087">
    <property type="entry name" value="AON_synthase_class-II"/>
</dbReference>
<proteinExistence type="inferred from homology"/>
<dbReference type="InterPro" id="IPR004839">
    <property type="entry name" value="Aminotransferase_I/II_large"/>
</dbReference>
<gene>
    <name evidence="6" type="ORF">LCGC14_0776030</name>
</gene>
<dbReference type="Gene3D" id="3.40.640.10">
    <property type="entry name" value="Type I PLP-dependent aspartate aminotransferase-like (Major domain)"/>
    <property type="match status" value="1"/>
</dbReference>
<comment type="caution">
    <text evidence="6">The sequence shown here is derived from an EMBL/GenBank/DDBJ whole genome shotgun (WGS) entry which is preliminary data.</text>
</comment>
<feature type="domain" description="Aminotransferase class I/classII large" evidence="5">
    <location>
        <begin position="29"/>
        <end position="411"/>
    </location>
</feature>
<dbReference type="PANTHER" id="PTHR13693:SF77">
    <property type="entry name" value="8-AMINO-7-OXONONANOATE SYNTHASE"/>
    <property type="match status" value="1"/>
</dbReference>
<comment type="cofactor">
    <cofactor evidence="1">
        <name>pyridoxal 5'-phosphate</name>
        <dbReference type="ChEBI" id="CHEBI:597326"/>
    </cofactor>
</comment>
<evidence type="ECO:0000256" key="4">
    <source>
        <dbReference type="ARBA" id="ARBA00022898"/>
    </source>
</evidence>
<reference evidence="6" key="1">
    <citation type="journal article" date="2015" name="Nature">
        <title>Complex archaea that bridge the gap between prokaryotes and eukaryotes.</title>
        <authorList>
            <person name="Spang A."/>
            <person name="Saw J.H."/>
            <person name="Jorgensen S.L."/>
            <person name="Zaremba-Niedzwiedzka K."/>
            <person name="Martijn J."/>
            <person name="Lind A.E."/>
            <person name="van Eijk R."/>
            <person name="Schleper C."/>
            <person name="Guy L."/>
            <person name="Ettema T.J."/>
        </authorList>
    </citation>
    <scope>NUCLEOTIDE SEQUENCE</scope>
</reference>
<sequence>MTRLPKKLQDKLVQRDVQNTLRHLPEANNLVDFSSNDYLGLSRDAKLFQRASQLLAERGILQNGATGSRLLSGNHSLYSELEAKLSEFHQTESALVFNSGYDANIGFFGSVPQRGDVVFYDEFIHASIRDGIKMGNAKAYKFKHNDIGDLQRKYQIEFQRRGDDSIEIPKSSTGVGYVITESVFSMDGDSPELKAFVRFCQKNRCHLVVDEAHAVGVFGINGQGLVQTLELHDAVFARIITFGKAVGCHGAAILGSKNLKNYLVNFARSLIYTTAMPPHSLATVLASYENLTASRLTSDEQIAQNQIVNLSETIAYFNHKLKLLHLHLEDASKASSSDDGLDSYFIPSVSAIHCCVLPGNERVRAISEKIQKAGFDVKAILSPTVPKGKERLRICLHSFNTHEEIDNVLQTLSFCIQNP</sequence>
<dbReference type="Pfam" id="PF00155">
    <property type="entry name" value="Aminotran_1_2"/>
    <property type="match status" value="1"/>
</dbReference>
<dbReference type="InterPro" id="IPR015424">
    <property type="entry name" value="PyrdxlP-dep_Trfase"/>
</dbReference>